<protein>
    <submittedName>
        <fullName evidence="3">Uncharacterized protein LOC120260040</fullName>
    </submittedName>
</protein>
<dbReference type="GeneID" id="120260040"/>
<gene>
    <name evidence="3" type="primary">LOC120260040</name>
</gene>
<dbReference type="AlphaFoldDB" id="A0AB40B8W0"/>
<feature type="coiled-coil region" evidence="1">
    <location>
        <begin position="87"/>
        <end position="121"/>
    </location>
</feature>
<evidence type="ECO:0000313" key="2">
    <source>
        <dbReference type="Proteomes" id="UP001515500"/>
    </source>
</evidence>
<evidence type="ECO:0000313" key="3">
    <source>
        <dbReference type="RefSeq" id="XP_039123417.1"/>
    </source>
</evidence>
<reference evidence="3" key="1">
    <citation type="submission" date="2025-08" db="UniProtKB">
        <authorList>
            <consortium name="RefSeq"/>
        </authorList>
    </citation>
    <scope>IDENTIFICATION</scope>
</reference>
<proteinExistence type="predicted"/>
<dbReference type="Proteomes" id="UP001515500">
    <property type="component" value="Chromosome 5"/>
</dbReference>
<sequence length="202" mass="22517">MKDKDSDEWPDAVKVWKLSRQRPNGTWVVPNGEEIMDKLQKEGEKNREKISSAPLPLVEHFGLVLERKSSYSRGLGLKGITSTFQQNSQILVEAEAAKKRANDLDDEVARLNEITKNQEEKIQAQHVAIEKQAMEMKQVSTIFAHLGDSGLIPSILLNPSTPIGHPSTSPTSSAPTSHVTIKFYKMLNRIKCIGSASSWRVV</sequence>
<evidence type="ECO:0000256" key="1">
    <source>
        <dbReference type="SAM" id="Coils"/>
    </source>
</evidence>
<keyword evidence="2" id="KW-1185">Reference proteome</keyword>
<accession>A0AB40B8W0</accession>
<organism evidence="2 3">
    <name type="scientific">Dioscorea cayennensis subsp. rotundata</name>
    <name type="common">White Guinea yam</name>
    <name type="synonym">Dioscorea rotundata</name>
    <dbReference type="NCBI Taxonomy" id="55577"/>
    <lineage>
        <taxon>Eukaryota</taxon>
        <taxon>Viridiplantae</taxon>
        <taxon>Streptophyta</taxon>
        <taxon>Embryophyta</taxon>
        <taxon>Tracheophyta</taxon>
        <taxon>Spermatophyta</taxon>
        <taxon>Magnoliopsida</taxon>
        <taxon>Liliopsida</taxon>
        <taxon>Dioscoreales</taxon>
        <taxon>Dioscoreaceae</taxon>
        <taxon>Dioscorea</taxon>
    </lineage>
</organism>
<keyword evidence="1" id="KW-0175">Coiled coil</keyword>
<name>A0AB40B8W0_DIOCR</name>
<dbReference type="RefSeq" id="XP_039123417.1">
    <property type="nucleotide sequence ID" value="XM_039267483.1"/>
</dbReference>